<feature type="domain" description="NAD-dependent epimerase/dehydratase" evidence="1">
    <location>
        <begin position="5"/>
        <end position="227"/>
    </location>
</feature>
<dbReference type="Proteomes" id="UP001446337">
    <property type="component" value="Chromosome"/>
</dbReference>
<dbReference type="EMBL" id="CP154792">
    <property type="protein sequence ID" value="XAN14817.1"/>
    <property type="molecule type" value="Genomic_DNA"/>
</dbReference>
<reference evidence="2 3" key="1">
    <citation type="submission" date="2024-05" db="EMBL/GenBank/DDBJ databases">
        <title>Achromobacter denitrificans. BP1, complete genome.</title>
        <authorList>
            <person name="Zhang B."/>
        </authorList>
    </citation>
    <scope>NUCLEOTIDE SEQUENCE [LARGE SCALE GENOMIC DNA]</scope>
    <source>
        <strain evidence="2 3">BP1</strain>
    </source>
</reference>
<evidence type="ECO:0000259" key="1">
    <source>
        <dbReference type="Pfam" id="PF01370"/>
    </source>
</evidence>
<organism evidence="2 3">
    <name type="scientific">Achromobacter denitrificans</name>
    <name type="common">Alcaligenes denitrificans</name>
    <dbReference type="NCBI Taxonomy" id="32002"/>
    <lineage>
        <taxon>Bacteria</taxon>
        <taxon>Pseudomonadati</taxon>
        <taxon>Pseudomonadota</taxon>
        <taxon>Betaproteobacteria</taxon>
        <taxon>Burkholderiales</taxon>
        <taxon>Alcaligenaceae</taxon>
        <taxon>Achromobacter</taxon>
    </lineage>
</organism>
<gene>
    <name evidence="2" type="ORF">AAIK43_26000</name>
</gene>
<dbReference type="PANTHER" id="PTHR43245:SF13">
    <property type="entry name" value="UDP-D-APIOSE_UDP-D-XYLOSE SYNTHASE 2"/>
    <property type="match status" value="1"/>
</dbReference>
<keyword evidence="3" id="KW-1185">Reference proteome</keyword>
<dbReference type="PANTHER" id="PTHR43245">
    <property type="entry name" value="BIFUNCTIONAL POLYMYXIN RESISTANCE PROTEIN ARNA"/>
    <property type="match status" value="1"/>
</dbReference>
<proteinExistence type="predicted"/>
<dbReference type="Gene3D" id="3.40.50.720">
    <property type="entry name" value="NAD(P)-binding Rossmann-like Domain"/>
    <property type="match status" value="1"/>
</dbReference>
<name>A0ABZ3FYF1_ACHDE</name>
<dbReference type="InterPro" id="IPR050177">
    <property type="entry name" value="Lipid_A_modif_metabolic_enz"/>
</dbReference>
<dbReference type="InterPro" id="IPR001509">
    <property type="entry name" value="Epimerase_deHydtase"/>
</dbReference>
<dbReference type="RefSeq" id="WP_343498705.1">
    <property type="nucleotide sequence ID" value="NZ_CP154792.1"/>
</dbReference>
<accession>A0ABZ3FYF1</accession>
<dbReference type="InterPro" id="IPR036291">
    <property type="entry name" value="NAD(P)-bd_dom_sf"/>
</dbReference>
<protein>
    <submittedName>
        <fullName evidence="2">NAD-dependent epimerase/dehydratase family protein</fullName>
    </submittedName>
</protein>
<dbReference type="Pfam" id="PF01370">
    <property type="entry name" value="Epimerase"/>
    <property type="match status" value="1"/>
</dbReference>
<dbReference type="SUPFAM" id="SSF51735">
    <property type="entry name" value="NAD(P)-binding Rossmann-fold domains"/>
    <property type="match status" value="1"/>
</dbReference>
<evidence type="ECO:0000313" key="2">
    <source>
        <dbReference type="EMBL" id="XAN14817.1"/>
    </source>
</evidence>
<sequence>MSKYLITGGAGFIGSHLAELLLANGHDVFIIDDLSTGSEKNLPTGVNFLHADIRDTQLLSNVLTGLDGIFHLAAVASVTKSTEDWLGTHSVNLTATIGIFDTLARSGLHIPIVYASSAAVYGDQGDAVLTEASPTKPLSGYGADKLGCEQHAAVATRVWSIPTAGFRFFNVYGPRQNPKSDYSGVISIFSDRALKNQKITVHGDGQQVRDFVFVKDVVNHLSAGMNWLQEQGRAVAAVFNVCTGISTTISQLALIISAAAGSNMAVDHGPARLGDIRISKGDPHLANSTLKCGTFRPLASGIAELLASYEGTA</sequence>
<dbReference type="Gene3D" id="3.90.25.10">
    <property type="entry name" value="UDP-galactose 4-epimerase, domain 1"/>
    <property type="match status" value="1"/>
</dbReference>
<evidence type="ECO:0000313" key="3">
    <source>
        <dbReference type="Proteomes" id="UP001446337"/>
    </source>
</evidence>